<sequence>MCGIAGFFSRTPVAAATADAMLLELARRGPDAAHQLRLDQHGQSAADDAIHNALLHARLSIIDPRPEADQPMRNDDGQLWICYNGEVYDWEKDKRELEQGGAVFHTHSDTEFILRAYEAWGIDGLLSRLRGMFAFAILDLRQGKVHLARDRMGEKPLLYSLRDGNLAFGSLVRAVLPFVPLAARQFSPAAIDAYLAHRYIPAPATVFENIQRLENGYCLEFDLSSRQLKKRRYWQPKAETGDWLPELDHAVAMRTVADRPLGVLLSGGIDSTLIASRLAGQGYQQFSTFTAAFPGSTLDESVDAADSAQRMGLSNIRIAMPDNLAADFSRIVADLDQPFADPSSFPTWYLAREVSKHVKVVLVGDGGDELLAGYKRMNKHLRTRWRRHIRLPLGIRTALSGKQGKLATEMAMDWRAAYSLRFSGLTPGQRRFLQGGRELEKLSYWRAPDDIGPEASDAVPGLQSLLAIDFANYLPDYILQKSDLCTMAHGLEGRAPLLDHRLYQHLLATSDAERYTTPAKLIFRRAMHPALPADFFQRKKRGFNPPLSGWLQTSLAERFAGLGQRLKRLTDGQLDAQAVDAFSQAYRQGEAALAEQVLQLLILDESLQQLDALRRALP</sequence>
<dbReference type="Gene3D" id="3.40.50.620">
    <property type="entry name" value="HUPs"/>
    <property type="match status" value="1"/>
</dbReference>
<dbReference type="NCBIfam" id="TIGR01536">
    <property type="entry name" value="asn_synth_AEB"/>
    <property type="match status" value="1"/>
</dbReference>
<comment type="catalytic activity">
    <reaction evidence="7">
        <text>L-aspartate + L-glutamine + ATP + H2O = L-asparagine + L-glutamate + AMP + diphosphate + H(+)</text>
        <dbReference type="Rhea" id="RHEA:12228"/>
        <dbReference type="ChEBI" id="CHEBI:15377"/>
        <dbReference type="ChEBI" id="CHEBI:15378"/>
        <dbReference type="ChEBI" id="CHEBI:29985"/>
        <dbReference type="ChEBI" id="CHEBI:29991"/>
        <dbReference type="ChEBI" id="CHEBI:30616"/>
        <dbReference type="ChEBI" id="CHEBI:33019"/>
        <dbReference type="ChEBI" id="CHEBI:58048"/>
        <dbReference type="ChEBI" id="CHEBI:58359"/>
        <dbReference type="ChEBI" id="CHEBI:456215"/>
        <dbReference type="EC" id="6.3.5.4"/>
    </reaction>
</comment>
<dbReference type="PROSITE" id="PS51278">
    <property type="entry name" value="GATASE_TYPE_2"/>
    <property type="match status" value="1"/>
</dbReference>
<dbReference type="PANTHER" id="PTHR43284">
    <property type="entry name" value="ASPARAGINE SYNTHETASE (GLUTAMINE-HYDROLYZING)"/>
    <property type="match status" value="1"/>
</dbReference>
<keyword evidence="8" id="KW-0028">Amino-acid biosynthesis</keyword>
<evidence type="ECO:0000313" key="13">
    <source>
        <dbReference type="Proteomes" id="UP000274139"/>
    </source>
</evidence>
<feature type="site" description="Important for beta-aspartyl-AMP intermediate formation" evidence="10">
    <location>
        <position position="365"/>
    </location>
</feature>
<dbReference type="PANTHER" id="PTHR43284:SF1">
    <property type="entry name" value="ASPARAGINE SYNTHETASE"/>
    <property type="match status" value="1"/>
</dbReference>
<evidence type="ECO:0000256" key="8">
    <source>
        <dbReference type="PIRSR" id="PIRSR001589-1"/>
    </source>
</evidence>
<evidence type="ECO:0000256" key="10">
    <source>
        <dbReference type="PIRSR" id="PIRSR001589-3"/>
    </source>
</evidence>
<evidence type="ECO:0000259" key="11">
    <source>
        <dbReference type="PROSITE" id="PS51278"/>
    </source>
</evidence>
<keyword evidence="12" id="KW-0436">Ligase</keyword>
<reference evidence="12 13" key="1">
    <citation type="submission" date="2018-10" db="EMBL/GenBank/DDBJ databases">
        <title>Draft genome sequence of Aquitalea MWU14-2217 isolated from a wild cranberry bog in Provincetown, Massachusetts.</title>
        <authorList>
            <person name="Ebadzadsahrai G."/>
            <person name="Soby S."/>
        </authorList>
    </citation>
    <scope>NUCLEOTIDE SEQUENCE [LARGE SCALE GENOMIC DNA]</scope>
    <source>
        <strain evidence="12 13">MWU14-2217</strain>
    </source>
</reference>
<protein>
    <recommendedName>
        <fullName evidence="3">asparagine synthase (glutamine-hydrolyzing)</fullName>
        <ecNumber evidence="3">6.3.5.4</ecNumber>
    </recommendedName>
</protein>
<dbReference type="GO" id="GO:0006529">
    <property type="term" value="P:asparagine biosynthetic process"/>
    <property type="evidence" value="ECO:0007669"/>
    <property type="project" value="UniProtKB-KW"/>
</dbReference>
<dbReference type="InterPro" id="IPR033738">
    <property type="entry name" value="AsnB_N"/>
</dbReference>
<accession>A0A454JLR0</accession>
<organism evidence="12 13">
    <name type="scientific">Aquitalea palustris</name>
    <dbReference type="NCBI Taxonomy" id="2480983"/>
    <lineage>
        <taxon>Bacteria</taxon>
        <taxon>Pseudomonadati</taxon>
        <taxon>Pseudomonadota</taxon>
        <taxon>Betaproteobacteria</taxon>
        <taxon>Neisseriales</taxon>
        <taxon>Chromobacteriaceae</taxon>
        <taxon>Aquitalea</taxon>
    </lineage>
</organism>
<evidence type="ECO:0000256" key="3">
    <source>
        <dbReference type="ARBA" id="ARBA00012737"/>
    </source>
</evidence>
<keyword evidence="13" id="KW-1185">Reference proteome</keyword>
<feature type="active site" description="For GATase activity" evidence="8">
    <location>
        <position position="2"/>
    </location>
</feature>
<evidence type="ECO:0000256" key="5">
    <source>
        <dbReference type="ARBA" id="ARBA00022840"/>
    </source>
</evidence>
<dbReference type="EC" id="6.3.5.4" evidence="3"/>
<evidence type="ECO:0000256" key="6">
    <source>
        <dbReference type="ARBA" id="ARBA00022962"/>
    </source>
</evidence>
<gene>
    <name evidence="12" type="primary">asnB</name>
    <name evidence="12" type="ORF">EAY64_04145</name>
</gene>
<dbReference type="EMBL" id="RFAR01000012">
    <property type="protein sequence ID" value="RMD00828.1"/>
    <property type="molecule type" value="Genomic_DNA"/>
</dbReference>
<dbReference type="Proteomes" id="UP000274139">
    <property type="component" value="Unassembled WGS sequence"/>
</dbReference>
<name>A0A454JLR0_9NEIS</name>
<comment type="caution">
    <text evidence="12">The sequence shown here is derived from an EMBL/GenBank/DDBJ whole genome shotgun (WGS) entry which is preliminary data.</text>
</comment>
<comment type="pathway">
    <text evidence="1">Amino-acid biosynthesis; L-asparagine biosynthesis; L-asparagine from L-aspartate (L-Gln route): step 1/1.</text>
</comment>
<evidence type="ECO:0000313" key="12">
    <source>
        <dbReference type="EMBL" id="RMD00828.1"/>
    </source>
</evidence>
<dbReference type="SUPFAM" id="SSF56235">
    <property type="entry name" value="N-terminal nucleophile aminohydrolases (Ntn hydrolases)"/>
    <property type="match status" value="1"/>
</dbReference>
<dbReference type="SUPFAM" id="SSF52402">
    <property type="entry name" value="Adenine nucleotide alpha hydrolases-like"/>
    <property type="match status" value="1"/>
</dbReference>
<dbReference type="InterPro" id="IPR001962">
    <property type="entry name" value="Asn_synthase"/>
</dbReference>
<dbReference type="InterPro" id="IPR029055">
    <property type="entry name" value="Ntn_hydrolases_N"/>
</dbReference>
<dbReference type="CDD" id="cd01991">
    <property type="entry name" value="Asn_synthase_B_C"/>
    <property type="match status" value="1"/>
</dbReference>
<feature type="domain" description="Glutamine amidotransferase type-2" evidence="11">
    <location>
        <begin position="2"/>
        <end position="224"/>
    </location>
</feature>
<dbReference type="GO" id="GO:0004066">
    <property type="term" value="F:asparagine synthase (glutamine-hydrolyzing) activity"/>
    <property type="evidence" value="ECO:0007669"/>
    <property type="project" value="UniProtKB-EC"/>
</dbReference>
<keyword evidence="4 9" id="KW-0547">Nucleotide-binding</keyword>
<dbReference type="RefSeq" id="WP_103523528.1">
    <property type="nucleotide sequence ID" value="NZ_JAIZDC010000003.1"/>
</dbReference>
<dbReference type="InterPro" id="IPR006426">
    <property type="entry name" value="Asn_synth_AEB"/>
</dbReference>
<dbReference type="AlphaFoldDB" id="A0A454JLR0"/>
<dbReference type="PIRSF" id="PIRSF001589">
    <property type="entry name" value="Asn_synthetase_glu-h"/>
    <property type="match status" value="1"/>
</dbReference>
<dbReference type="OrthoDB" id="9763290at2"/>
<feature type="binding site" evidence="9">
    <location>
        <position position="109"/>
    </location>
    <ligand>
        <name>L-glutamine</name>
        <dbReference type="ChEBI" id="CHEBI:58359"/>
    </ligand>
</feature>
<comment type="similarity">
    <text evidence="2">Belongs to the asparagine synthetase family.</text>
</comment>
<dbReference type="CDD" id="cd00712">
    <property type="entry name" value="AsnB"/>
    <property type="match status" value="1"/>
</dbReference>
<evidence type="ECO:0000256" key="9">
    <source>
        <dbReference type="PIRSR" id="PIRSR001589-2"/>
    </source>
</evidence>
<keyword evidence="8" id="KW-0061">Asparagine biosynthesis</keyword>
<proteinExistence type="inferred from homology"/>
<dbReference type="InterPro" id="IPR017932">
    <property type="entry name" value="GATase_2_dom"/>
</dbReference>
<evidence type="ECO:0000256" key="2">
    <source>
        <dbReference type="ARBA" id="ARBA00005752"/>
    </source>
</evidence>
<evidence type="ECO:0000256" key="4">
    <source>
        <dbReference type="ARBA" id="ARBA00022741"/>
    </source>
</evidence>
<dbReference type="InterPro" id="IPR014729">
    <property type="entry name" value="Rossmann-like_a/b/a_fold"/>
</dbReference>
<evidence type="ECO:0000256" key="1">
    <source>
        <dbReference type="ARBA" id="ARBA00005187"/>
    </source>
</evidence>
<dbReference type="InterPro" id="IPR051786">
    <property type="entry name" value="ASN_synthetase/amidase"/>
</dbReference>
<keyword evidence="6 8" id="KW-0315">Glutamine amidotransferase</keyword>
<dbReference type="GO" id="GO:0005524">
    <property type="term" value="F:ATP binding"/>
    <property type="evidence" value="ECO:0007669"/>
    <property type="project" value="UniProtKB-KW"/>
</dbReference>
<dbReference type="GO" id="GO:0005829">
    <property type="term" value="C:cytosol"/>
    <property type="evidence" value="ECO:0007669"/>
    <property type="project" value="TreeGrafter"/>
</dbReference>
<dbReference type="Pfam" id="PF00733">
    <property type="entry name" value="Asn_synthase"/>
    <property type="match status" value="1"/>
</dbReference>
<feature type="binding site" evidence="9">
    <location>
        <position position="264"/>
    </location>
    <ligand>
        <name>ATP</name>
        <dbReference type="ChEBI" id="CHEBI:30616"/>
    </ligand>
</feature>
<evidence type="ECO:0000256" key="7">
    <source>
        <dbReference type="ARBA" id="ARBA00048741"/>
    </source>
</evidence>
<dbReference type="Gene3D" id="3.60.20.10">
    <property type="entry name" value="Glutamine Phosphoribosylpyrophosphate, subunit 1, domain 1"/>
    <property type="match status" value="1"/>
</dbReference>
<dbReference type="Pfam" id="PF13522">
    <property type="entry name" value="GATase_6"/>
    <property type="match status" value="1"/>
</dbReference>
<keyword evidence="5 9" id="KW-0067">ATP-binding</keyword>